<dbReference type="PANTHER" id="PTHR36445">
    <property type="entry name" value="GTP CYCLOHYDROLASE MPTA"/>
    <property type="match status" value="1"/>
</dbReference>
<sequence length="388" mass="42340">MLLRDEVDSVPSVCHLRSAPWPSHMVIAKIRGAVAGPPQGRTILRQARACCAAIIAIRCICTFSLGRVPSPCFALRPPLAARTMPDVASTERPSVEGRLDRVGMSGIDVPIRAPGLRRGMVVLAKADAYVDLADPRAKGIHMSRLYRQLTERLPEADLSVPLLRCVLEGFLESHAGISRTAQIRLSFEVPVERGSLVSGLSGWRSYPVEVEAILDEGGLRVWLTLSVVYSSTCPCSAALARQLIRDRFLLDFEGRPDPSTAEVAAWLLRAESICATPHAQRSTATVRLQLDGSVESLDPIAFIDSAEEALQTPVQAHVRRADEQEFTLRSGQNHMFCEDAARRLQRTFEAADGVADFRLEVRHAESLHPHDIVCSASKSGRSEGSATP</sequence>
<keyword evidence="3" id="KW-1185">Reference proteome</keyword>
<dbReference type="InterPro" id="IPR003801">
    <property type="entry name" value="GTP_cyclohydrolase_FolE2/MptA"/>
</dbReference>
<evidence type="ECO:0000256" key="1">
    <source>
        <dbReference type="ARBA" id="ARBA00022801"/>
    </source>
</evidence>
<reference evidence="2" key="1">
    <citation type="submission" date="2023-10" db="EMBL/GenBank/DDBJ databases">
        <authorList>
            <person name="Chen Y."/>
            <person name="Shah S."/>
            <person name="Dougan E. K."/>
            <person name="Thang M."/>
            <person name="Chan C."/>
        </authorList>
    </citation>
    <scope>NUCLEOTIDE SEQUENCE [LARGE SCALE GENOMIC DNA]</scope>
</reference>
<evidence type="ECO:0008006" key="4">
    <source>
        <dbReference type="Google" id="ProtNLM"/>
    </source>
</evidence>
<comment type="caution">
    <text evidence="2">The sequence shown here is derived from an EMBL/GenBank/DDBJ whole genome shotgun (WGS) entry which is preliminary data.</text>
</comment>
<dbReference type="EMBL" id="CAUYUJ010015082">
    <property type="protein sequence ID" value="CAK0849687.1"/>
    <property type="molecule type" value="Genomic_DNA"/>
</dbReference>
<dbReference type="Pfam" id="PF02649">
    <property type="entry name" value="GCHY-1"/>
    <property type="match status" value="1"/>
</dbReference>
<keyword evidence="1" id="KW-0378">Hydrolase</keyword>
<organism evidence="2 3">
    <name type="scientific">Prorocentrum cordatum</name>
    <dbReference type="NCBI Taxonomy" id="2364126"/>
    <lineage>
        <taxon>Eukaryota</taxon>
        <taxon>Sar</taxon>
        <taxon>Alveolata</taxon>
        <taxon>Dinophyceae</taxon>
        <taxon>Prorocentrales</taxon>
        <taxon>Prorocentraceae</taxon>
        <taxon>Prorocentrum</taxon>
    </lineage>
</organism>
<dbReference type="PANTHER" id="PTHR36445:SF1">
    <property type="entry name" value="GTP CYCLOHYDROLASE MPTA"/>
    <property type="match status" value="1"/>
</dbReference>
<dbReference type="NCBIfam" id="NF010200">
    <property type="entry name" value="PRK13674.1-1"/>
    <property type="match status" value="1"/>
</dbReference>
<protein>
    <recommendedName>
        <fullName evidence="4">GTP cyclohydrolase I</fullName>
    </recommendedName>
</protein>
<dbReference type="Proteomes" id="UP001189429">
    <property type="component" value="Unassembled WGS sequence"/>
</dbReference>
<dbReference type="Gene3D" id="3.10.270.10">
    <property type="entry name" value="Urate Oxidase"/>
    <property type="match status" value="1"/>
</dbReference>
<dbReference type="InterPro" id="IPR022838">
    <property type="entry name" value="GTP_cyclohydrolase_FolE2"/>
</dbReference>
<evidence type="ECO:0000313" key="2">
    <source>
        <dbReference type="EMBL" id="CAK0849687.1"/>
    </source>
</evidence>
<evidence type="ECO:0000313" key="3">
    <source>
        <dbReference type="Proteomes" id="UP001189429"/>
    </source>
</evidence>
<dbReference type="HAMAP" id="MF_01527_B">
    <property type="entry name" value="GTP_cyclohydrol_B"/>
    <property type="match status" value="1"/>
</dbReference>
<proteinExistence type="inferred from homology"/>
<gene>
    <name evidence="2" type="ORF">PCOR1329_LOCUS42313</name>
</gene>
<name>A0ABN9TTZ0_9DINO</name>
<accession>A0ABN9TTZ0</accession>